<evidence type="ECO:0000256" key="2">
    <source>
        <dbReference type="PIRSR" id="PIRSR005962-1"/>
    </source>
</evidence>
<protein>
    <submittedName>
        <fullName evidence="4">Hippurate hydrolase</fullName>
    </submittedName>
</protein>
<dbReference type="NCBIfam" id="TIGR01891">
    <property type="entry name" value="amidohydrolases"/>
    <property type="match status" value="1"/>
</dbReference>
<feature type="binding site" evidence="2">
    <location>
        <position position="119"/>
    </location>
    <ligand>
        <name>Mn(2+)</name>
        <dbReference type="ChEBI" id="CHEBI:29035"/>
        <label>2</label>
    </ligand>
</feature>
<feature type="binding site" evidence="2">
    <location>
        <position position="154"/>
    </location>
    <ligand>
        <name>Mn(2+)</name>
        <dbReference type="ChEBI" id="CHEBI:29035"/>
        <label>2</label>
    </ligand>
</feature>
<dbReference type="FunFam" id="3.30.70.360:FF:000001">
    <property type="entry name" value="N-acetyldiaminopimelate deacetylase"/>
    <property type="match status" value="1"/>
</dbReference>
<dbReference type="EMBL" id="SHKO01000001">
    <property type="protein sequence ID" value="RZT99609.1"/>
    <property type="molecule type" value="Genomic_DNA"/>
</dbReference>
<feature type="binding site" evidence="2">
    <location>
        <position position="121"/>
    </location>
    <ligand>
        <name>Mn(2+)</name>
        <dbReference type="ChEBI" id="CHEBI:29035"/>
        <label>2</label>
    </ligand>
</feature>
<feature type="domain" description="Peptidase M20 dimerisation" evidence="3">
    <location>
        <begin position="204"/>
        <end position="276"/>
    </location>
</feature>
<organism evidence="4 5">
    <name type="scientific">Advenella incenata</name>
    <dbReference type="NCBI Taxonomy" id="267800"/>
    <lineage>
        <taxon>Bacteria</taxon>
        <taxon>Pseudomonadati</taxon>
        <taxon>Pseudomonadota</taxon>
        <taxon>Betaproteobacteria</taxon>
        <taxon>Burkholderiales</taxon>
        <taxon>Alcaligenaceae</taxon>
    </lineage>
</organism>
<dbReference type="InterPro" id="IPR002933">
    <property type="entry name" value="Peptidase_M20"/>
</dbReference>
<reference evidence="4 5" key="1">
    <citation type="submission" date="2019-02" db="EMBL/GenBank/DDBJ databases">
        <title>Genomic Encyclopedia of Type Strains, Phase IV (KMG-IV): sequencing the most valuable type-strain genomes for metagenomic binning, comparative biology and taxonomic classification.</title>
        <authorList>
            <person name="Goeker M."/>
        </authorList>
    </citation>
    <scope>NUCLEOTIDE SEQUENCE [LARGE SCALE GENOMIC DNA]</scope>
    <source>
        <strain evidence="4 5">DSM 23814</strain>
    </source>
</reference>
<dbReference type="InterPro" id="IPR036264">
    <property type="entry name" value="Bact_exopeptidase_dim_dom"/>
</dbReference>
<evidence type="ECO:0000259" key="3">
    <source>
        <dbReference type="Pfam" id="PF07687"/>
    </source>
</evidence>
<feature type="binding site" evidence="2">
    <location>
        <position position="180"/>
    </location>
    <ligand>
        <name>Mn(2+)</name>
        <dbReference type="ChEBI" id="CHEBI:29035"/>
        <label>2</label>
    </ligand>
</feature>
<keyword evidence="2" id="KW-0479">Metal-binding</keyword>
<keyword evidence="2" id="KW-0464">Manganese</keyword>
<dbReference type="InterPro" id="IPR017439">
    <property type="entry name" value="Amidohydrolase"/>
</dbReference>
<name>A0A4Q7VSY8_9BURK</name>
<dbReference type="Gene3D" id="3.40.630.10">
    <property type="entry name" value="Zn peptidases"/>
    <property type="match status" value="1"/>
</dbReference>
<sequence length="419" mass="46153">MAALPVGLNRIMMILLESPEHNMLEIKNLQEMVDVRRDIHAHPELAYEENRTAQVICRKLKEWGIPYEAGIGKTGVVATIRAGSADKAIALRADMDALPMQEENRFAHRSQHDGKMHGCGHDGHTTMLLTAAHYLNETRNFDGTVHLIFQPAEEGAAGAKAMLDDGLLERFPCEAIFGMHNWPGLPEGAFGYRSGPLMASSNVFRITVSGKGGHAAAPADCADPVPAIAQIAVALQTIVSRSVRPIDPAVLSITQIHTGSANNVIPDSGWLAGAVRCFSDDVIDVMEKRMRELATQIASSFGCTCEVEFDRRYPPLVNTPDETEFCRQVMESLYGERSAEMVRENVQVMPSEDFSFFLRERPGSYVFLGNGEGNHREPDHGLGPCMLHNPSYDFNDNLIPIGASYWIRLTEMYLASKAS</sequence>
<feature type="binding site" evidence="2">
    <location>
        <position position="388"/>
    </location>
    <ligand>
        <name>Mn(2+)</name>
        <dbReference type="ChEBI" id="CHEBI:29035"/>
        <label>2</label>
    </ligand>
</feature>
<evidence type="ECO:0000313" key="5">
    <source>
        <dbReference type="Proteomes" id="UP000293398"/>
    </source>
</evidence>
<gene>
    <name evidence="4" type="ORF">EV681_1400</name>
</gene>
<dbReference type="PIRSF" id="PIRSF005962">
    <property type="entry name" value="Pept_M20D_amidohydro"/>
    <property type="match status" value="1"/>
</dbReference>
<evidence type="ECO:0000256" key="1">
    <source>
        <dbReference type="ARBA" id="ARBA00022801"/>
    </source>
</evidence>
<dbReference type="AlphaFoldDB" id="A0A4Q7VSY8"/>
<proteinExistence type="predicted"/>
<dbReference type="PANTHER" id="PTHR11014:SF63">
    <property type="entry name" value="METALLOPEPTIDASE, PUTATIVE (AFU_ORTHOLOGUE AFUA_6G09600)-RELATED"/>
    <property type="match status" value="1"/>
</dbReference>
<evidence type="ECO:0000313" key="4">
    <source>
        <dbReference type="EMBL" id="RZT99609.1"/>
    </source>
</evidence>
<dbReference type="SUPFAM" id="SSF53187">
    <property type="entry name" value="Zn-dependent exopeptidases"/>
    <property type="match status" value="1"/>
</dbReference>
<keyword evidence="1 4" id="KW-0378">Hydrolase</keyword>
<dbReference type="Gene3D" id="3.30.70.360">
    <property type="match status" value="1"/>
</dbReference>
<keyword evidence="5" id="KW-1185">Reference proteome</keyword>
<dbReference type="GO" id="GO:0046872">
    <property type="term" value="F:metal ion binding"/>
    <property type="evidence" value="ECO:0007669"/>
    <property type="project" value="UniProtKB-KW"/>
</dbReference>
<dbReference type="Pfam" id="PF01546">
    <property type="entry name" value="Peptidase_M20"/>
    <property type="match status" value="1"/>
</dbReference>
<dbReference type="GO" id="GO:0050118">
    <property type="term" value="F:N-acetyldiaminopimelate deacetylase activity"/>
    <property type="evidence" value="ECO:0007669"/>
    <property type="project" value="UniProtKB-ARBA"/>
</dbReference>
<dbReference type="Pfam" id="PF07687">
    <property type="entry name" value="M20_dimer"/>
    <property type="match status" value="1"/>
</dbReference>
<dbReference type="InterPro" id="IPR011650">
    <property type="entry name" value="Peptidase_M20_dimer"/>
</dbReference>
<dbReference type="SUPFAM" id="SSF55031">
    <property type="entry name" value="Bacterial exopeptidase dimerisation domain"/>
    <property type="match status" value="1"/>
</dbReference>
<dbReference type="Proteomes" id="UP000293398">
    <property type="component" value="Unassembled WGS sequence"/>
</dbReference>
<accession>A0A4Q7VSY8</accession>
<dbReference type="GO" id="GO:0019877">
    <property type="term" value="P:diaminopimelate biosynthetic process"/>
    <property type="evidence" value="ECO:0007669"/>
    <property type="project" value="UniProtKB-ARBA"/>
</dbReference>
<dbReference type="CDD" id="cd05666">
    <property type="entry name" value="M20_Acy1-like"/>
    <property type="match status" value="1"/>
</dbReference>
<comment type="caution">
    <text evidence="4">The sequence shown here is derived from an EMBL/GenBank/DDBJ whole genome shotgun (WGS) entry which is preliminary data.</text>
</comment>
<dbReference type="PANTHER" id="PTHR11014">
    <property type="entry name" value="PEPTIDASE M20 FAMILY MEMBER"/>
    <property type="match status" value="1"/>
</dbReference>
<comment type="cofactor">
    <cofactor evidence="2">
        <name>Mn(2+)</name>
        <dbReference type="ChEBI" id="CHEBI:29035"/>
    </cofactor>
    <text evidence="2">The Mn(2+) ion enhances activity.</text>
</comment>